<dbReference type="PANTHER" id="PTHR22911">
    <property type="entry name" value="ACYL-MALONYL CONDENSING ENZYME-RELATED"/>
    <property type="match status" value="1"/>
</dbReference>
<dbReference type="Pfam" id="PF00892">
    <property type="entry name" value="EamA"/>
    <property type="match status" value="2"/>
</dbReference>
<organism evidence="3">
    <name type="scientific">marine metagenome</name>
    <dbReference type="NCBI Taxonomy" id="408172"/>
    <lineage>
        <taxon>unclassified sequences</taxon>
        <taxon>metagenomes</taxon>
        <taxon>ecological metagenomes</taxon>
    </lineage>
</organism>
<dbReference type="EMBL" id="UINC01032543">
    <property type="protein sequence ID" value="SVB20385.1"/>
    <property type="molecule type" value="Genomic_DNA"/>
</dbReference>
<feature type="transmembrane region" description="Helical" evidence="1">
    <location>
        <begin position="250"/>
        <end position="271"/>
    </location>
</feature>
<feature type="transmembrane region" description="Helical" evidence="1">
    <location>
        <begin position="78"/>
        <end position="100"/>
    </location>
</feature>
<dbReference type="SUPFAM" id="SSF103481">
    <property type="entry name" value="Multidrug resistance efflux transporter EmrE"/>
    <property type="match status" value="2"/>
</dbReference>
<evidence type="ECO:0000256" key="1">
    <source>
        <dbReference type="SAM" id="Phobius"/>
    </source>
</evidence>
<feature type="transmembrane region" description="Helical" evidence="1">
    <location>
        <begin position="191"/>
        <end position="210"/>
    </location>
</feature>
<protein>
    <recommendedName>
        <fullName evidence="2">EamA domain-containing protein</fullName>
    </recommendedName>
</protein>
<reference evidence="3" key="1">
    <citation type="submission" date="2018-05" db="EMBL/GenBank/DDBJ databases">
        <authorList>
            <person name="Lanie J.A."/>
            <person name="Ng W.-L."/>
            <person name="Kazmierczak K.M."/>
            <person name="Andrzejewski T.M."/>
            <person name="Davidsen T.M."/>
            <person name="Wayne K.J."/>
            <person name="Tettelin H."/>
            <person name="Glass J.I."/>
            <person name="Rusch D."/>
            <person name="Podicherti R."/>
            <person name="Tsui H.-C.T."/>
            <person name="Winkler M.E."/>
        </authorList>
    </citation>
    <scope>NUCLEOTIDE SEQUENCE</scope>
</reference>
<accession>A0A382C2T1</accession>
<dbReference type="GO" id="GO:0016020">
    <property type="term" value="C:membrane"/>
    <property type="evidence" value="ECO:0007669"/>
    <property type="project" value="InterPro"/>
</dbReference>
<dbReference type="PANTHER" id="PTHR22911:SF137">
    <property type="entry name" value="SOLUTE CARRIER FAMILY 35 MEMBER G2-RELATED"/>
    <property type="match status" value="1"/>
</dbReference>
<dbReference type="AlphaFoldDB" id="A0A382C2T1"/>
<feature type="domain" description="EamA" evidence="2">
    <location>
        <begin position="17"/>
        <end position="150"/>
    </location>
</feature>
<proteinExistence type="predicted"/>
<feature type="transmembrane region" description="Helical" evidence="1">
    <location>
        <begin position="47"/>
        <end position="66"/>
    </location>
</feature>
<keyword evidence="1" id="KW-0812">Transmembrane</keyword>
<feature type="transmembrane region" description="Helical" evidence="1">
    <location>
        <begin position="163"/>
        <end position="184"/>
    </location>
</feature>
<feature type="transmembrane region" description="Helical" evidence="1">
    <location>
        <begin position="222"/>
        <end position="243"/>
    </location>
</feature>
<keyword evidence="1" id="KW-0472">Membrane</keyword>
<feature type="transmembrane region" description="Helical" evidence="1">
    <location>
        <begin position="133"/>
        <end position="151"/>
    </location>
</feature>
<feature type="non-terminal residue" evidence="3">
    <location>
        <position position="286"/>
    </location>
</feature>
<dbReference type="InterPro" id="IPR037185">
    <property type="entry name" value="EmrE-like"/>
</dbReference>
<evidence type="ECO:0000259" key="2">
    <source>
        <dbReference type="Pfam" id="PF00892"/>
    </source>
</evidence>
<sequence length="286" mass="31323">MSMYFFDRFFKNYPKRFGTFLAIIGVLVLTPDTMVMRLSNLERFPLMGWRGVLMGITLLIIWRFYLNPHAEKEWSSLYTWQGLIVIFAFSINSIAFTLGIQETSVMVVLTAVATMPIFAAILSSFMMREAQGWASWLTIIFVMVGIAIVVSDGNNAIGQPEGSTVLGAIYGAITAFGLALVFTMARKYPNLGVVPAAAIGALFSGIIGFALSAEGSVFNAPIWTVFTMGVVILPLSFTCLSLAPRYTTSATVSLVMLLEMVIGPFWVWFVIGEKPSIIMIIGACLV</sequence>
<dbReference type="InterPro" id="IPR000620">
    <property type="entry name" value="EamA_dom"/>
</dbReference>
<evidence type="ECO:0000313" key="3">
    <source>
        <dbReference type="EMBL" id="SVB20385.1"/>
    </source>
</evidence>
<feature type="domain" description="EamA" evidence="2">
    <location>
        <begin position="166"/>
        <end position="286"/>
    </location>
</feature>
<gene>
    <name evidence="3" type="ORF">METZ01_LOCUS173239</name>
</gene>
<feature type="transmembrane region" description="Helical" evidence="1">
    <location>
        <begin position="106"/>
        <end position="126"/>
    </location>
</feature>
<name>A0A382C2T1_9ZZZZ</name>
<keyword evidence="1" id="KW-1133">Transmembrane helix</keyword>